<dbReference type="AlphaFoldDB" id="X6MXX6"/>
<name>X6MXX6_RETFI</name>
<organism evidence="1 2">
    <name type="scientific">Reticulomyxa filosa</name>
    <dbReference type="NCBI Taxonomy" id="46433"/>
    <lineage>
        <taxon>Eukaryota</taxon>
        <taxon>Sar</taxon>
        <taxon>Rhizaria</taxon>
        <taxon>Retaria</taxon>
        <taxon>Foraminifera</taxon>
        <taxon>Monothalamids</taxon>
        <taxon>Reticulomyxidae</taxon>
        <taxon>Reticulomyxa</taxon>
    </lineage>
</organism>
<dbReference type="Proteomes" id="UP000023152">
    <property type="component" value="Unassembled WGS sequence"/>
</dbReference>
<proteinExistence type="predicted"/>
<dbReference type="EMBL" id="ASPP01014864">
    <property type="protein sequence ID" value="ETO18476.1"/>
    <property type="molecule type" value="Genomic_DNA"/>
</dbReference>
<gene>
    <name evidence="1" type="ORF">RFI_18789</name>
</gene>
<evidence type="ECO:0000313" key="2">
    <source>
        <dbReference type="Proteomes" id="UP000023152"/>
    </source>
</evidence>
<comment type="caution">
    <text evidence="1">The sequence shown here is derived from an EMBL/GenBank/DDBJ whole genome shotgun (WGS) entry which is preliminary data.</text>
</comment>
<keyword evidence="2" id="KW-1185">Reference proteome</keyword>
<protein>
    <submittedName>
        <fullName evidence="1">Uncharacterized protein</fullName>
    </submittedName>
</protein>
<reference evidence="1 2" key="1">
    <citation type="journal article" date="2013" name="Curr. Biol.">
        <title>The Genome of the Foraminiferan Reticulomyxa filosa.</title>
        <authorList>
            <person name="Glockner G."/>
            <person name="Hulsmann N."/>
            <person name="Schleicher M."/>
            <person name="Noegel A.A."/>
            <person name="Eichinger L."/>
            <person name="Gallinger C."/>
            <person name="Pawlowski J."/>
            <person name="Sierra R."/>
            <person name="Euteneuer U."/>
            <person name="Pillet L."/>
            <person name="Moustafa A."/>
            <person name="Platzer M."/>
            <person name="Groth M."/>
            <person name="Szafranski K."/>
            <person name="Schliwa M."/>
        </authorList>
    </citation>
    <scope>NUCLEOTIDE SEQUENCE [LARGE SCALE GENOMIC DNA]</scope>
</reference>
<accession>X6MXX6</accession>
<evidence type="ECO:0000313" key="1">
    <source>
        <dbReference type="EMBL" id="ETO18476.1"/>
    </source>
</evidence>
<sequence>RDISIEYFSSSEQQNIDWIIIVANQYTYKTKTNNNNNKKYELGVLFLVIIYNASKSAEWYRSAPFNLSTSGINQLQDTCVAFNAVNESIIVFGHNASHSYLLEYTPLSNSWGYSFGTIPSGLYFFFLSSKGG</sequence>
<feature type="non-terminal residue" evidence="1">
    <location>
        <position position="1"/>
    </location>
</feature>
<feature type="non-terminal residue" evidence="1">
    <location>
        <position position="132"/>
    </location>
</feature>